<sequence length="116" mass="12565">MPSLDDLILDAVLDLLQTRSSTDPAFRDRACAQLLRLLQARQQQREPISAARTVTLATGTDLSPLGRDALRRSAARYNDTVTVDLLAALEATLTERDELSSALAVTAAARHPTVQP</sequence>
<reference evidence="1 2" key="1">
    <citation type="submission" date="2016-10" db="EMBL/GenBank/DDBJ databases">
        <authorList>
            <person name="de Groot N.N."/>
        </authorList>
    </citation>
    <scope>NUCLEOTIDE SEQUENCE [LARGE SCALE GENOMIC DNA]</scope>
    <source>
        <strain evidence="1 2">DSM 44892</strain>
    </source>
</reference>
<dbReference type="RefSeq" id="WP_072738128.1">
    <property type="nucleotide sequence ID" value="NZ_CP048813.1"/>
</dbReference>
<dbReference type="EMBL" id="FNDN01000007">
    <property type="protein sequence ID" value="SDI44228.1"/>
    <property type="molecule type" value="Genomic_DNA"/>
</dbReference>
<accession>A0A1G8KLE6</accession>
<protein>
    <submittedName>
        <fullName evidence="1">Uncharacterized protein</fullName>
    </submittedName>
</protein>
<proteinExistence type="predicted"/>
<evidence type="ECO:0000313" key="2">
    <source>
        <dbReference type="Proteomes" id="UP000183263"/>
    </source>
</evidence>
<keyword evidence="2" id="KW-1185">Reference proteome</keyword>
<dbReference type="AlphaFoldDB" id="A0A1G8KLE6"/>
<evidence type="ECO:0000313" key="1">
    <source>
        <dbReference type="EMBL" id="SDI44228.1"/>
    </source>
</evidence>
<dbReference type="Proteomes" id="UP000183263">
    <property type="component" value="Unassembled WGS sequence"/>
</dbReference>
<name>A0A1G8KLE6_9NOCA</name>
<gene>
    <name evidence="1" type="ORF">SAMN05444695_107183</name>
</gene>
<organism evidence="1 2">
    <name type="scientific">Rhodococcus triatomae</name>
    <dbReference type="NCBI Taxonomy" id="300028"/>
    <lineage>
        <taxon>Bacteria</taxon>
        <taxon>Bacillati</taxon>
        <taxon>Actinomycetota</taxon>
        <taxon>Actinomycetes</taxon>
        <taxon>Mycobacteriales</taxon>
        <taxon>Nocardiaceae</taxon>
        <taxon>Rhodococcus</taxon>
    </lineage>
</organism>